<dbReference type="Proteomes" id="UP001595685">
    <property type="component" value="Unassembled WGS sequence"/>
</dbReference>
<dbReference type="Gene3D" id="3.30.1490.70">
    <property type="match status" value="1"/>
</dbReference>
<comment type="similarity">
    <text evidence="1">Belongs to the ATP-dependent DNA ligase family.</text>
</comment>
<dbReference type="Pfam" id="PF04679">
    <property type="entry name" value="DNA_ligase_A_C"/>
    <property type="match status" value="1"/>
</dbReference>
<sequence>MLATPAGPAGLPTGPGWSFEVKWDGFRAMARSERGRLRLDSRSGLELDDRFPALRDLAGVTADGTLLDGEVVALVDGVPSFEAVADTARHARAQLAYVVFDVPVHAGDDVCGAPLEERRDLLAGLDLPGCAIRSQVFADGPALLEVTRERGIEGVVAKRDSSPYRPGARSADWVKLAHRRTRTAVVGGWRPDATSSSRAASLLLGAHDADGSLRFLGRAGSGLSAALATRVAEALSAHPAAAPPFADALPATARKDARWCDPQVVVQVAYRERTTAGVLRHPVVMGLRDDVAADPWELA</sequence>
<name>A0ABV7WIB5_9MICO</name>
<comment type="catalytic activity">
    <reaction evidence="4">
        <text>ATP + (deoxyribonucleotide)n-3'-hydroxyl + 5'-phospho-(deoxyribonucleotide)m = (deoxyribonucleotide)n+m + AMP + diphosphate.</text>
        <dbReference type="EC" id="6.5.1.1"/>
    </reaction>
</comment>
<protein>
    <recommendedName>
        <fullName evidence="2">DNA ligase (ATP)</fullName>
        <ecNumber evidence="2">6.5.1.1</ecNumber>
    </recommendedName>
</protein>
<accession>A0ABV7WIB5</accession>
<dbReference type="CDD" id="cd07971">
    <property type="entry name" value="OBF_DNA_ligase_LigD"/>
    <property type="match status" value="1"/>
</dbReference>
<dbReference type="RefSeq" id="WP_340292717.1">
    <property type="nucleotide sequence ID" value="NZ_JBBEOI010000080.1"/>
</dbReference>
<evidence type="ECO:0000256" key="3">
    <source>
        <dbReference type="ARBA" id="ARBA00022598"/>
    </source>
</evidence>
<reference evidence="7" key="1">
    <citation type="journal article" date="2019" name="Int. J. Syst. Evol. Microbiol.">
        <title>The Global Catalogue of Microorganisms (GCM) 10K type strain sequencing project: providing services to taxonomists for standard genome sequencing and annotation.</title>
        <authorList>
            <consortium name="The Broad Institute Genomics Platform"/>
            <consortium name="The Broad Institute Genome Sequencing Center for Infectious Disease"/>
            <person name="Wu L."/>
            <person name="Ma J."/>
        </authorList>
    </citation>
    <scope>NUCLEOTIDE SEQUENCE [LARGE SCALE GENOMIC DNA]</scope>
    <source>
        <strain evidence="7">NCAIM B.02333</strain>
    </source>
</reference>
<dbReference type="SUPFAM" id="SSF56091">
    <property type="entry name" value="DNA ligase/mRNA capping enzyme, catalytic domain"/>
    <property type="match status" value="1"/>
</dbReference>
<dbReference type="EMBL" id="JBHRWW010000010">
    <property type="protein sequence ID" value="MFC3689529.1"/>
    <property type="molecule type" value="Genomic_DNA"/>
</dbReference>
<dbReference type="InterPro" id="IPR012310">
    <property type="entry name" value="DNA_ligase_ATP-dep_cent"/>
</dbReference>
<organism evidence="6 7">
    <name type="scientific">Aquipuribacter hungaricus</name>
    <dbReference type="NCBI Taxonomy" id="545624"/>
    <lineage>
        <taxon>Bacteria</taxon>
        <taxon>Bacillati</taxon>
        <taxon>Actinomycetota</taxon>
        <taxon>Actinomycetes</taxon>
        <taxon>Micrococcales</taxon>
        <taxon>Intrasporangiaceae</taxon>
        <taxon>Aquipuribacter</taxon>
    </lineage>
</organism>
<evidence type="ECO:0000256" key="4">
    <source>
        <dbReference type="ARBA" id="ARBA00034003"/>
    </source>
</evidence>
<dbReference type="Pfam" id="PF01068">
    <property type="entry name" value="DNA_ligase_A_M"/>
    <property type="match status" value="1"/>
</dbReference>
<dbReference type="PANTHER" id="PTHR45674:SF4">
    <property type="entry name" value="DNA LIGASE 1"/>
    <property type="match status" value="1"/>
</dbReference>
<gene>
    <name evidence="6" type="ORF">ACFOLH_14350</name>
</gene>
<dbReference type="PANTHER" id="PTHR45674">
    <property type="entry name" value="DNA LIGASE 1/3 FAMILY MEMBER"/>
    <property type="match status" value="1"/>
</dbReference>
<keyword evidence="3 6" id="KW-0436">Ligase</keyword>
<dbReference type="Gene3D" id="3.30.470.30">
    <property type="entry name" value="DNA ligase/mRNA capping enzyme"/>
    <property type="match status" value="1"/>
</dbReference>
<proteinExistence type="inferred from homology"/>
<evidence type="ECO:0000256" key="1">
    <source>
        <dbReference type="ARBA" id="ARBA00007572"/>
    </source>
</evidence>
<dbReference type="PROSITE" id="PS50160">
    <property type="entry name" value="DNA_LIGASE_A3"/>
    <property type="match status" value="1"/>
</dbReference>
<dbReference type="GO" id="GO:0016874">
    <property type="term" value="F:ligase activity"/>
    <property type="evidence" value="ECO:0007669"/>
    <property type="project" value="UniProtKB-KW"/>
</dbReference>
<evidence type="ECO:0000313" key="7">
    <source>
        <dbReference type="Proteomes" id="UP001595685"/>
    </source>
</evidence>
<dbReference type="Gene3D" id="2.40.50.140">
    <property type="entry name" value="Nucleic acid-binding proteins"/>
    <property type="match status" value="1"/>
</dbReference>
<keyword evidence="7" id="KW-1185">Reference proteome</keyword>
<dbReference type="InterPro" id="IPR012340">
    <property type="entry name" value="NA-bd_OB-fold"/>
</dbReference>
<dbReference type="EC" id="6.5.1.1" evidence="2"/>
<comment type="caution">
    <text evidence="6">The sequence shown here is derived from an EMBL/GenBank/DDBJ whole genome shotgun (WGS) entry which is preliminary data.</text>
</comment>
<dbReference type="CDD" id="cd07906">
    <property type="entry name" value="Adenylation_DNA_ligase_LigD_LigC"/>
    <property type="match status" value="1"/>
</dbReference>
<dbReference type="InterPro" id="IPR050191">
    <property type="entry name" value="ATP-dep_DNA_ligase"/>
</dbReference>
<dbReference type="InterPro" id="IPR012309">
    <property type="entry name" value="DNA_ligase_ATP-dep_C"/>
</dbReference>
<dbReference type="SUPFAM" id="SSF50249">
    <property type="entry name" value="Nucleic acid-binding proteins"/>
    <property type="match status" value="1"/>
</dbReference>
<evidence type="ECO:0000313" key="6">
    <source>
        <dbReference type="EMBL" id="MFC3689529.1"/>
    </source>
</evidence>
<feature type="domain" description="ATP-dependent DNA ligase family profile" evidence="5">
    <location>
        <begin position="88"/>
        <end position="176"/>
    </location>
</feature>
<evidence type="ECO:0000256" key="2">
    <source>
        <dbReference type="ARBA" id="ARBA00012727"/>
    </source>
</evidence>
<evidence type="ECO:0000259" key="5">
    <source>
        <dbReference type="PROSITE" id="PS50160"/>
    </source>
</evidence>